<comment type="caution">
    <text evidence="2">The sequence shown here is derived from an EMBL/GenBank/DDBJ whole genome shotgun (WGS) entry which is preliminary data.</text>
</comment>
<feature type="transmembrane region" description="Helical" evidence="1">
    <location>
        <begin position="60"/>
        <end position="78"/>
    </location>
</feature>
<reference evidence="2" key="1">
    <citation type="journal article" date="2021" name="PeerJ">
        <title>Extensive microbial diversity within the chicken gut microbiome revealed by metagenomics and culture.</title>
        <authorList>
            <person name="Gilroy R."/>
            <person name="Ravi A."/>
            <person name="Getino M."/>
            <person name="Pursley I."/>
            <person name="Horton D.L."/>
            <person name="Alikhan N.F."/>
            <person name="Baker D."/>
            <person name="Gharbi K."/>
            <person name="Hall N."/>
            <person name="Watson M."/>
            <person name="Adriaenssens E.M."/>
            <person name="Foster-Nyarko E."/>
            <person name="Jarju S."/>
            <person name="Secka A."/>
            <person name="Antonio M."/>
            <person name="Oren A."/>
            <person name="Chaudhuri R.R."/>
            <person name="La Ragione R."/>
            <person name="Hildebrand F."/>
            <person name="Pallen M.J."/>
        </authorList>
    </citation>
    <scope>NUCLEOTIDE SEQUENCE</scope>
    <source>
        <strain evidence="2">ChiBcec16_6824</strain>
    </source>
</reference>
<keyword evidence="1" id="KW-1133">Transmembrane helix</keyword>
<gene>
    <name evidence="2" type="ORF">H9841_09470</name>
</gene>
<feature type="transmembrane region" description="Helical" evidence="1">
    <location>
        <begin position="34"/>
        <end position="54"/>
    </location>
</feature>
<protein>
    <recommendedName>
        <fullName evidence="4">PQ-loop repeat-containing protein</fullName>
    </recommendedName>
</protein>
<dbReference type="EMBL" id="DXDX01000173">
    <property type="protein sequence ID" value="HIY22115.1"/>
    <property type="molecule type" value="Genomic_DNA"/>
</dbReference>
<keyword evidence="1" id="KW-0812">Transmembrane</keyword>
<dbReference type="AlphaFoldDB" id="A0A9D2C038"/>
<evidence type="ECO:0000313" key="2">
    <source>
        <dbReference type="EMBL" id="HIY22115.1"/>
    </source>
</evidence>
<feature type="transmembrane region" description="Helical" evidence="1">
    <location>
        <begin position="6"/>
        <end position="22"/>
    </location>
</feature>
<organism evidence="2 3">
    <name type="scientific">Candidatus Flavonifractor merdigallinarum</name>
    <dbReference type="NCBI Taxonomy" id="2838589"/>
    <lineage>
        <taxon>Bacteria</taxon>
        <taxon>Bacillati</taxon>
        <taxon>Bacillota</taxon>
        <taxon>Clostridia</taxon>
        <taxon>Eubacteriales</taxon>
        <taxon>Oscillospiraceae</taxon>
        <taxon>Flavonifractor</taxon>
    </lineage>
</organism>
<accession>A0A9D2C038</accession>
<dbReference type="Proteomes" id="UP000823868">
    <property type="component" value="Unassembled WGS sequence"/>
</dbReference>
<evidence type="ECO:0008006" key="4">
    <source>
        <dbReference type="Google" id="ProtNLM"/>
    </source>
</evidence>
<evidence type="ECO:0000256" key="1">
    <source>
        <dbReference type="SAM" id="Phobius"/>
    </source>
</evidence>
<name>A0A9D2C038_9FIRM</name>
<proteinExistence type="predicted"/>
<sequence length="90" mass="10203">MSGLEALMLLCFGAAWPFSIARSWTSRSTQGKSLFFLLVLILGYLAGIANKLLYNFDAVLFLYLINVVMVSADALLWLRNRRYEQSKSMC</sequence>
<reference evidence="2" key="2">
    <citation type="submission" date="2021-04" db="EMBL/GenBank/DDBJ databases">
        <authorList>
            <person name="Gilroy R."/>
        </authorList>
    </citation>
    <scope>NUCLEOTIDE SEQUENCE</scope>
    <source>
        <strain evidence="2">ChiBcec16_6824</strain>
    </source>
</reference>
<evidence type="ECO:0000313" key="3">
    <source>
        <dbReference type="Proteomes" id="UP000823868"/>
    </source>
</evidence>
<keyword evidence="1" id="KW-0472">Membrane</keyword>